<dbReference type="Proteomes" id="UP000278673">
    <property type="component" value="Unassembled WGS sequence"/>
</dbReference>
<dbReference type="EMBL" id="RFFJ01000011">
    <property type="protein sequence ID" value="RMI45008.1"/>
    <property type="molecule type" value="Genomic_DNA"/>
</dbReference>
<reference evidence="2 3" key="1">
    <citation type="submission" date="2018-10" db="EMBL/GenBank/DDBJ databases">
        <title>Isolation, diversity and antifungal activity of actinobacteria from wheat.</title>
        <authorList>
            <person name="Han C."/>
        </authorList>
    </citation>
    <scope>NUCLEOTIDE SEQUENCE [LARGE SCALE GENOMIC DNA]</scope>
    <source>
        <strain evidence="2 3">NEAU-YY642</strain>
    </source>
</reference>
<sequence>MRIEPGAERAAAVVLERRAPGPGDSGWLLRRGTAEGDAEDGAAGSADPLPEAAWPTCPVAELWRTRPGALAMLALPVGFRVTWDVDDVDAIVAPDGSARAGAHLPLREGGLLSTAASGGASSSGL</sequence>
<evidence type="ECO:0000256" key="1">
    <source>
        <dbReference type="SAM" id="MobiDB-lite"/>
    </source>
</evidence>
<feature type="region of interest" description="Disordered" evidence="1">
    <location>
        <begin position="14"/>
        <end position="51"/>
    </location>
</feature>
<evidence type="ECO:0000313" key="3">
    <source>
        <dbReference type="Proteomes" id="UP000278673"/>
    </source>
</evidence>
<keyword evidence="3" id="KW-1185">Reference proteome</keyword>
<comment type="caution">
    <text evidence="2">The sequence shown here is derived from an EMBL/GenBank/DDBJ whole genome shotgun (WGS) entry which is preliminary data.</text>
</comment>
<evidence type="ECO:0000313" key="2">
    <source>
        <dbReference type="EMBL" id="RMI45008.1"/>
    </source>
</evidence>
<protein>
    <submittedName>
        <fullName evidence="2">Uncharacterized protein</fullName>
    </submittedName>
</protein>
<gene>
    <name evidence="2" type="ORF">EBN88_04255</name>
</gene>
<organism evidence="2 3">
    <name type="scientific">Streptomyces triticirhizae</name>
    <dbReference type="NCBI Taxonomy" id="2483353"/>
    <lineage>
        <taxon>Bacteria</taxon>
        <taxon>Bacillati</taxon>
        <taxon>Actinomycetota</taxon>
        <taxon>Actinomycetes</taxon>
        <taxon>Kitasatosporales</taxon>
        <taxon>Streptomycetaceae</taxon>
        <taxon>Streptomyces</taxon>
    </lineage>
</organism>
<dbReference type="RefSeq" id="WP_122182428.1">
    <property type="nucleotide sequence ID" value="NZ_RFFJ01000011.1"/>
</dbReference>
<proteinExistence type="predicted"/>
<accession>A0A3M2MCT7</accession>
<dbReference type="AlphaFoldDB" id="A0A3M2MCT7"/>
<name>A0A3M2MCT7_9ACTN</name>